<name>A0A7W0DUF3_9ACTN</name>
<protein>
    <recommendedName>
        <fullName evidence="4">Large polyvalent protein associated domain-containing protein</fullName>
    </recommendedName>
</protein>
<sequence>MGDGFGGFLSDIFGEGGALRDAGDWVDENVFGKEQGPTKYVTVNGERVPVRATPAEPNNVISRNIGKPVGHGLERALHGMAWLYDNGVSQPMSTFLLQGTHAENGNFGDLLKASAWGKAWDVAEHVSPGQAFWANHGEVEEILKGRPLYATPPKAYLPPGWDKLSEDEQQSILGEAGLPIVGNRAVEEIRRDVSFFTFASGATDLAARWWLDPTILGMKVAGGIRTAAVVKPRPKGGWSGEDISRLMASSTMAKTQEFLWANKDNPALINNLSMFKKSGLGPRAGGIISKLKSPEEVNLFLRTTLGDIEARAKLEAGNEVAAARLVQDSSRLAAINLEALPRVIAQNNPRALEMVTKQQDILRRRIAADEDLAARYDAMLKHYGELDAINLTRYSTGRAERRTAAQASYRTGPALGSLTARNREPAIVASRAYGSDFFGNSLTMVRSFKEAHPNGIIAVDDIHPEAVDELRGHLARIPGIGPDIRQEYLNKYLQTTTEGQRLAILDEIEGHGVKAVAERRGFTSDEAKALYREYRANITRGQEEMRRYSGVNFPDSKRLVDEFVGADGNLKVHPNLATKLANNHILIDLQALDRTLVRHGSALKALRTKDFIGNPDKLLDGLDFMSHLWKFTTLFRLGYIPRVLGDDLVGQMARVGAAAMVVRAGYGTKNLATNLFHWKAASRAEAREAVAREGMKYADGEIVALKPQADALRTEVAQREAVHRADYRKALDRARHARNKLNAMDPADTVKLAAMQQLVTKLEAQAKTVEKRLAGHSAGKKTKLAQLDDLLNDLNTQRTARLTDAEAAKAVRLKGFRQSSQLYKEIEAAPGVVLPPALAGEQGEYYMKLISADDSLRTLLQSNKQLIHSNLIKSYNHKDAAPISYPQNPSLYVESWNKAINHMIMQDELALKAAKGESADQMAHWLAHTPQGRAYRKRLGIQYDTNERIAQSVWHEVNEYMPPGSGLREAALKGEADIEYLTEMAKVGYGPSLVHTTNLGEALAGSNATSRSVDRVIDWWYKWAASIPADRMSRHPLFNQLYEGHARNLTSQELKQGAKVSQKDADRLAETARRLALKDTRKLVFDIAHRSDAASMLRFMSPFFAATTEAWQRWARIIADRPQTVGYASIFFNAPISWGWMQDLDGNKVQRDGTVMVWDEKAKKLVPKFVPKGERRIMTRVPKFIANGPIGKVWGMDSSGNWSISQDSMNMITQGDPWFNPGTGPIVSIPASLLVKDKPKDAEILRHMGVLPFGPTPGNLTDTFAQQALPQYAKNFLTAWDTSDERYQRIKLQIMQQAAYEHANLGKPMPSAQEIADRTKSYWLWSAVSAWTQPFATQKPDKYQFFRDQYNALRRKNPLSADEEYLKRFGESHFIFAQATTENVGGVPATQRAVELTKQYADLIAANPELAALIVGPEGNGPFSPEAYTYQLSTPLIPGGAEMQRTRMSADEAMKENQKRLGWTKYMQMMNRVTAELHKRGLNSFQDPGAEDLLDEKRSYTSLYSEPTYPDGSRNPYYNEEWSKDFFTFDVRKYDRMIPNLTAIARSDLAKQPSRTDLRKLQEYLGGRQALLQELLARDAAGGAKTLAAKSNADLAAQWGRFVDTLVEEDTRFGDLFHRYLSRDLGVDALEIAGMADEEEEEVA</sequence>
<proteinExistence type="predicted"/>
<accession>A0A7W0DUF3</accession>
<dbReference type="Proteomes" id="UP000545761">
    <property type="component" value="Unassembled WGS sequence"/>
</dbReference>
<feature type="coiled-coil region" evidence="1">
    <location>
        <begin position="724"/>
        <end position="772"/>
    </location>
</feature>
<organism evidence="2 3">
    <name type="scientific">Streptomyces himalayensis subsp. himalayensis</name>
    <dbReference type="NCBI Taxonomy" id="2756131"/>
    <lineage>
        <taxon>Bacteria</taxon>
        <taxon>Bacillati</taxon>
        <taxon>Actinomycetota</taxon>
        <taxon>Actinomycetes</taxon>
        <taxon>Kitasatosporales</taxon>
        <taxon>Streptomycetaceae</taxon>
        <taxon>Streptomyces</taxon>
        <taxon>Streptomyces himalayensis</taxon>
    </lineage>
</organism>
<gene>
    <name evidence="2" type="ORF">H1D24_38215</name>
</gene>
<evidence type="ECO:0000313" key="3">
    <source>
        <dbReference type="Proteomes" id="UP000545761"/>
    </source>
</evidence>
<dbReference type="EMBL" id="JACEHE010000046">
    <property type="protein sequence ID" value="MBA2951430.1"/>
    <property type="molecule type" value="Genomic_DNA"/>
</dbReference>
<keyword evidence="1" id="KW-0175">Coiled coil</keyword>
<reference evidence="2 3" key="1">
    <citation type="submission" date="2020-07" db="EMBL/GenBank/DDBJ databases">
        <title>Streptomyces isolated from Indian soil.</title>
        <authorList>
            <person name="Mandal S."/>
            <person name="Maiti P.K."/>
        </authorList>
    </citation>
    <scope>NUCLEOTIDE SEQUENCE [LARGE SCALE GENOMIC DNA]</scope>
    <source>
        <strain evidence="2 3">PSKA28</strain>
    </source>
</reference>
<evidence type="ECO:0000313" key="2">
    <source>
        <dbReference type="EMBL" id="MBA2951430.1"/>
    </source>
</evidence>
<evidence type="ECO:0000256" key="1">
    <source>
        <dbReference type="SAM" id="Coils"/>
    </source>
</evidence>
<comment type="caution">
    <text evidence="2">The sequence shown here is derived from an EMBL/GenBank/DDBJ whole genome shotgun (WGS) entry which is preliminary data.</text>
</comment>
<evidence type="ECO:0008006" key="4">
    <source>
        <dbReference type="Google" id="ProtNLM"/>
    </source>
</evidence>
<dbReference type="RefSeq" id="WP_181662349.1">
    <property type="nucleotide sequence ID" value="NZ_JACEHE010000046.1"/>
</dbReference>